<dbReference type="PANTHER" id="PTHR34390:SF2">
    <property type="entry name" value="SUCCINATE TRANSPORTER SUBUNIT YJJP-RELATED"/>
    <property type="match status" value="1"/>
</dbReference>
<dbReference type="InterPro" id="IPR050539">
    <property type="entry name" value="ThrE_Dicarb/AminoAcid_Exp"/>
</dbReference>
<evidence type="ECO:0000256" key="7">
    <source>
        <dbReference type="SAM" id="Phobius"/>
    </source>
</evidence>
<feature type="transmembrane region" description="Helical" evidence="7">
    <location>
        <begin position="181"/>
        <end position="199"/>
    </location>
</feature>
<feature type="transmembrane region" description="Helical" evidence="7">
    <location>
        <begin position="236"/>
        <end position="257"/>
    </location>
</feature>
<comment type="caution">
    <text evidence="9">The sequence shown here is derived from an EMBL/GenBank/DDBJ whole genome shotgun (WGS) entry which is preliminary data.</text>
</comment>
<accession>A0A2V1JQF3</accession>
<evidence type="ECO:0000256" key="6">
    <source>
        <dbReference type="ARBA" id="ARBA00034125"/>
    </source>
</evidence>
<feature type="transmembrane region" description="Helical" evidence="7">
    <location>
        <begin position="125"/>
        <end position="145"/>
    </location>
</feature>
<comment type="subcellular location">
    <subcellularLocation>
        <location evidence="1">Cell membrane</location>
        <topology evidence="1">Multi-pass membrane protein</topology>
    </subcellularLocation>
</comment>
<dbReference type="EMBL" id="JRFU01000156">
    <property type="protein sequence ID" value="PWE85735.1"/>
    <property type="molecule type" value="Genomic_DNA"/>
</dbReference>
<reference evidence="9 10" key="1">
    <citation type="submission" date="2014-09" db="EMBL/GenBank/DDBJ databases">
        <title>Butyrate-producing bacteria isolated from human gut.</title>
        <authorList>
            <person name="Zhang Q."/>
            <person name="Zhao L."/>
        </authorList>
    </citation>
    <scope>NUCLEOTIDE SEQUENCE [LARGE SCALE GENOMIC DNA]</scope>
    <source>
        <strain evidence="9 10">21</strain>
    </source>
</reference>
<evidence type="ECO:0000256" key="3">
    <source>
        <dbReference type="ARBA" id="ARBA00022692"/>
    </source>
</evidence>
<evidence type="ECO:0000256" key="4">
    <source>
        <dbReference type="ARBA" id="ARBA00022989"/>
    </source>
</evidence>
<gene>
    <name evidence="9" type="ORF">LG34_14135</name>
</gene>
<proteinExistence type="inferred from homology"/>
<feature type="transmembrane region" description="Helical" evidence="7">
    <location>
        <begin position="151"/>
        <end position="169"/>
    </location>
</feature>
<evidence type="ECO:0000256" key="5">
    <source>
        <dbReference type="ARBA" id="ARBA00023136"/>
    </source>
</evidence>
<evidence type="ECO:0000259" key="8">
    <source>
        <dbReference type="Pfam" id="PF06738"/>
    </source>
</evidence>
<dbReference type="OrthoDB" id="9813917at2"/>
<keyword evidence="5 7" id="KW-0472">Membrane</keyword>
<keyword evidence="3 7" id="KW-0812">Transmembrane</keyword>
<keyword evidence="4 7" id="KW-1133">Transmembrane helix</keyword>
<dbReference type="PANTHER" id="PTHR34390">
    <property type="entry name" value="UPF0442 PROTEIN YJJB-RELATED"/>
    <property type="match status" value="1"/>
</dbReference>
<keyword evidence="2" id="KW-1003">Cell membrane</keyword>
<dbReference type="InterPro" id="IPR010619">
    <property type="entry name" value="ThrE-like_N"/>
</dbReference>
<dbReference type="GO" id="GO:0015744">
    <property type="term" value="P:succinate transport"/>
    <property type="evidence" value="ECO:0007669"/>
    <property type="project" value="TreeGrafter"/>
</dbReference>
<dbReference type="RefSeq" id="WP_109216546.1">
    <property type="nucleotide sequence ID" value="NZ_JBGLFH010000013.1"/>
</dbReference>
<sequence>MEAIRNEENMQQLKKVQKLIIGMGEALLCYGAEISRVEETIQRVADHFQIEEVEMYVITNGLFVNVHQQEEHTSTRLKYVPSISVNMKKLCDINELSRRIEQENLSVDTALKTLEQIRAAKNEPVWELVLSSGVGAAAFGFLFGGSMWDCLAAFVCGVILQMFFSFLEAKHVNISKVLLEIIGGLLVTILCVILQRIGVSEHLELAIAGAIIPMIPGVAFTNGIRDIVDGDYLSGCVRLLDAILVFCSIAIGVGLGLKL</sequence>
<dbReference type="Pfam" id="PF06738">
    <property type="entry name" value="ThrE"/>
    <property type="match status" value="1"/>
</dbReference>
<evidence type="ECO:0000313" key="10">
    <source>
        <dbReference type="Proteomes" id="UP000245288"/>
    </source>
</evidence>
<keyword evidence="10" id="KW-1185">Reference proteome</keyword>
<feature type="transmembrane region" description="Helical" evidence="7">
    <location>
        <begin position="205"/>
        <end position="224"/>
    </location>
</feature>
<feature type="domain" description="Threonine/serine exporter-like N-terminal" evidence="8">
    <location>
        <begin position="19"/>
        <end position="259"/>
    </location>
</feature>
<evidence type="ECO:0000256" key="1">
    <source>
        <dbReference type="ARBA" id="ARBA00004651"/>
    </source>
</evidence>
<dbReference type="Proteomes" id="UP000245288">
    <property type="component" value="Unassembled WGS sequence"/>
</dbReference>
<dbReference type="GO" id="GO:0022857">
    <property type="term" value="F:transmembrane transporter activity"/>
    <property type="evidence" value="ECO:0007669"/>
    <property type="project" value="InterPro"/>
</dbReference>
<name>A0A2V1JQF3_EUBRA</name>
<organism evidence="9 10">
    <name type="scientific">Eubacterium ramulus</name>
    <dbReference type="NCBI Taxonomy" id="39490"/>
    <lineage>
        <taxon>Bacteria</taxon>
        <taxon>Bacillati</taxon>
        <taxon>Bacillota</taxon>
        <taxon>Clostridia</taxon>
        <taxon>Eubacteriales</taxon>
        <taxon>Eubacteriaceae</taxon>
        <taxon>Eubacterium</taxon>
    </lineage>
</organism>
<protein>
    <recommendedName>
        <fullName evidence="8">Threonine/serine exporter-like N-terminal domain-containing protein</fullName>
    </recommendedName>
</protein>
<evidence type="ECO:0000313" key="9">
    <source>
        <dbReference type="EMBL" id="PWE85735.1"/>
    </source>
</evidence>
<evidence type="ECO:0000256" key="2">
    <source>
        <dbReference type="ARBA" id="ARBA00022475"/>
    </source>
</evidence>
<comment type="similarity">
    <text evidence="6">Belongs to the ThrE exporter (TC 2.A.79) family.</text>
</comment>
<dbReference type="GO" id="GO:0005886">
    <property type="term" value="C:plasma membrane"/>
    <property type="evidence" value="ECO:0007669"/>
    <property type="project" value="UniProtKB-SubCell"/>
</dbReference>
<dbReference type="AlphaFoldDB" id="A0A2V1JQF3"/>